<proteinExistence type="predicted"/>
<dbReference type="Gene3D" id="1.10.645.10">
    <property type="entry name" value="Cytochrome-c3 Hydrogenase, chain B"/>
    <property type="match status" value="1"/>
</dbReference>
<dbReference type="SUPFAM" id="SSF56762">
    <property type="entry name" value="HydB/Nqo4-like"/>
    <property type="match status" value="1"/>
</dbReference>
<dbReference type="RefSeq" id="WP_204735554.1">
    <property type="nucleotide sequence ID" value="NZ_JAVDWE010000015.1"/>
</dbReference>
<evidence type="ECO:0008006" key="3">
    <source>
        <dbReference type="Google" id="ProtNLM"/>
    </source>
</evidence>
<evidence type="ECO:0000313" key="2">
    <source>
        <dbReference type="Proteomes" id="UP001265550"/>
    </source>
</evidence>
<dbReference type="InterPro" id="IPR029014">
    <property type="entry name" value="NiFe-Hase_large"/>
</dbReference>
<accession>A0ABU1VH03</accession>
<sequence>MTDVALGGLQQLAGALRVTPGAPPPLGLQSSRQDWASRMGHGVPAARLPGLMASLFNLCGHAHHLCSQIAIDAAVPGLLPPPEAVAERLRRETAMEHVRRIGLDWPLLLAPALATQATTDLRTCPLPRQDATDPWPALRDWLQHALLHRPVADWLAAWRAGGTDWLDTWAQRHEHWLPQALRHARPADTGPALQPDNALRPHADPISLRMLGATLAHRPAFALRPLWHGACAHTGPWSRIGQAREDLPLTPWGLLGARLAELARLALDGGDTCLSHGAVATGPNRGLAWVEMARGLLVHQVEVDPASHRVLACRVVAPTEWNFHPQGEVAQRLARLDPAQPEATLARSVNLLVAAFDPCVPFTIERRAAPRAQAQEVGHA</sequence>
<keyword evidence="2" id="KW-1185">Reference proteome</keyword>
<organism evidence="1 2">
    <name type="scientific">Hydrogenophaga laconesensis</name>
    <dbReference type="NCBI Taxonomy" id="1805971"/>
    <lineage>
        <taxon>Bacteria</taxon>
        <taxon>Pseudomonadati</taxon>
        <taxon>Pseudomonadota</taxon>
        <taxon>Betaproteobacteria</taxon>
        <taxon>Burkholderiales</taxon>
        <taxon>Comamonadaceae</taxon>
        <taxon>Hydrogenophaga</taxon>
    </lineage>
</organism>
<reference evidence="1 2" key="1">
    <citation type="submission" date="2023-07" db="EMBL/GenBank/DDBJ databases">
        <title>Sorghum-associated microbial communities from plants grown in Nebraska, USA.</title>
        <authorList>
            <person name="Schachtman D."/>
        </authorList>
    </citation>
    <scope>NUCLEOTIDE SEQUENCE [LARGE SCALE GENOMIC DNA]</scope>
    <source>
        <strain evidence="1 2">BE240</strain>
    </source>
</reference>
<evidence type="ECO:0000313" key="1">
    <source>
        <dbReference type="EMBL" id="MDR7096593.1"/>
    </source>
</evidence>
<protein>
    <recommendedName>
        <fullName evidence="3">Hydrogenase formation protein</fullName>
    </recommendedName>
</protein>
<dbReference type="EMBL" id="JAVDWE010000015">
    <property type="protein sequence ID" value="MDR7096593.1"/>
    <property type="molecule type" value="Genomic_DNA"/>
</dbReference>
<dbReference type="Proteomes" id="UP001265550">
    <property type="component" value="Unassembled WGS sequence"/>
</dbReference>
<gene>
    <name evidence="1" type="ORF">J2X09_004350</name>
</gene>
<name>A0ABU1VH03_9BURK</name>
<comment type="caution">
    <text evidence="1">The sequence shown here is derived from an EMBL/GenBank/DDBJ whole genome shotgun (WGS) entry which is preliminary data.</text>
</comment>